<gene>
    <name evidence="1" type="ORF">PAXRUDRAFT_132508</name>
</gene>
<accession>A0A0D0DVY9</accession>
<evidence type="ECO:0000313" key="1">
    <source>
        <dbReference type="EMBL" id="KIK99263.1"/>
    </source>
</evidence>
<evidence type="ECO:0000313" key="2">
    <source>
        <dbReference type="Proteomes" id="UP000054538"/>
    </source>
</evidence>
<reference evidence="1 2" key="1">
    <citation type="submission" date="2014-04" db="EMBL/GenBank/DDBJ databases">
        <authorList>
            <consortium name="DOE Joint Genome Institute"/>
            <person name="Kuo A."/>
            <person name="Kohler A."/>
            <person name="Jargeat P."/>
            <person name="Nagy L.G."/>
            <person name="Floudas D."/>
            <person name="Copeland A."/>
            <person name="Barry K.W."/>
            <person name="Cichocki N."/>
            <person name="Veneault-Fourrey C."/>
            <person name="LaButti K."/>
            <person name="Lindquist E.A."/>
            <person name="Lipzen A."/>
            <person name="Lundell T."/>
            <person name="Morin E."/>
            <person name="Murat C."/>
            <person name="Sun H."/>
            <person name="Tunlid A."/>
            <person name="Henrissat B."/>
            <person name="Grigoriev I.V."/>
            <person name="Hibbett D.S."/>
            <person name="Martin F."/>
            <person name="Nordberg H.P."/>
            <person name="Cantor M.N."/>
            <person name="Hua S.X."/>
        </authorList>
    </citation>
    <scope>NUCLEOTIDE SEQUENCE [LARGE SCALE GENOMIC DNA]</scope>
    <source>
        <strain evidence="1 2">Ve08.2h10</strain>
    </source>
</reference>
<dbReference type="InParanoid" id="A0A0D0DVY9"/>
<dbReference type="HOGENOM" id="CLU_123458_0_0_1"/>
<dbReference type="Proteomes" id="UP000054538">
    <property type="component" value="Unassembled WGS sequence"/>
</dbReference>
<organism evidence="1 2">
    <name type="scientific">Paxillus rubicundulus Ve08.2h10</name>
    <dbReference type="NCBI Taxonomy" id="930991"/>
    <lineage>
        <taxon>Eukaryota</taxon>
        <taxon>Fungi</taxon>
        <taxon>Dikarya</taxon>
        <taxon>Basidiomycota</taxon>
        <taxon>Agaricomycotina</taxon>
        <taxon>Agaricomycetes</taxon>
        <taxon>Agaricomycetidae</taxon>
        <taxon>Boletales</taxon>
        <taxon>Paxilineae</taxon>
        <taxon>Paxillaceae</taxon>
        <taxon>Paxillus</taxon>
    </lineage>
</organism>
<keyword evidence="2" id="KW-1185">Reference proteome</keyword>
<dbReference type="AlphaFoldDB" id="A0A0D0DVY9"/>
<dbReference type="OrthoDB" id="2665876at2759"/>
<dbReference type="EMBL" id="KN824865">
    <property type="protein sequence ID" value="KIK99263.1"/>
    <property type="molecule type" value="Genomic_DNA"/>
</dbReference>
<name>A0A0D0DVY9_9AGAM</name>
<sequence length="204" mass="22632">MDRWVSTVQTWNPLFQPPKHSGNGLLNSDDLPNGWEDPSICLNATLFNLCYPSLAPCASLFLFCSFSRTVKIWVPLQLAHLPTYNYLTSTHSIPTPTAISILDSVYLFDPLCHALVYKPDGSGDVIHHGLAYKPVSKKAMAVPAPLSERFLIICHLPNDCFAGLKSLPTKPPDFVPGTHFTVERAETLDLDPAKCLQPEELKFI</sequence>
<proteinExistence type="predicted"/>
<protein>
    <submittedName>
        <fullName evidence="1">Uncharacterized protein</fullName>
    </submittedName>
</protein>
<reference evidence="2" key="2">
    <citation type="submission" date="2015-01" db="EMBL/GenBank/DDBJ databases">
        <title>Evolutionary Origins and Diversification of the Mycorrhizal Mutualists.</title>
        <authorList>
            <consortium name="DOE Joint Genome Institute"/>
            <consortium name="Mycorrhizal Genomics Consortium"/>
            <person name="Kohler A."/>
            <person name="Kuo A."/>
            <person name="Nagy L.G."/>
            <person name="Floudas D."/>
            <person name="Copeland A."/>
            <person name="Barry K.W."/>
            <person name="Cichocki N."/>
            <person name="Veneault-Fourrey C."/>
            <person name="LaButti K."/>
            <person name="Lindquist E.A."/>
            <person name="Lipzen A."/>
            <person name="Lundell T."/>
            <person name="Morin E."/>
            <person name="Murat C."/>
            <person name="Riley R."/>
            <person name="Ohm R."/>
            <person name="Sun H."/>
            <person name="Tunlid A."/>
            <person name="Henrissat B."/>
            <person name="Grigoriev I.V."/>
            <person name="Hibbett D.S."/>
            <person name="Martin F."/>
        </authorList>
    </citation>
    <scope>NUCLEOTIDE SEQUENCE [LARGE SCALE GENOMIC DNA]</scope>
    <source>
        <strain evidence="2">Ve08.2h10</strain>
    </source>
</reference>